<feature type="compositionally biased region" description="Low complexity" evidence="7">
    <location>
        <begin position="18"/>
        <end position="47"/>
    </location>
</feature>
<dbReference type="AlphaFoldDB" id="A0A022RB72"/>
<evidence type="ECO:0000256" key="7">
    <source>
        <dbReference type="SAM" id="MobiDB-lite"/>
    </source>
</evidence>
<reference evidence="9 10" key="1">
    <citation type="journal article" date="2013" name="Proc. Natl. Acad. Sci. U.S.A.">
        <title>Fine-scale variation in meiotic recombination in Mimulus inferred from population shotgun sequencing.</title>
        <authorList>
            <person name="Hellsten U."/>
            <person name="Wright K.M."/>
            <person name="Jenkins J."/>
            <person name="Shu S."/>
            <person name="Yuan Y."/>
            <person name="Wessler S.R."/>
            <person name="Schmutz J."/>
            <person name="Willis J.H."/>
            <person name="Rokhsar D.S."/>
        </authorList>
    </citation>
    <scope>NUCLEOTIDE SEQUENCE [LARGE SCALE GENOMIC DNA]</scope>
    <source>
        <strain evidence="10">cv. DUN x IM62</strain>
    </source>
</reference>
<evidence type="ECO:0000256" key="4">
    <source>
        <dbReference type="ARBA" id="ARBA00023125"/>
    </source>
</evidence>
<dbReference type="InterPro" id="IPR015300">
    <property type="entry name" value="DNA-bd_pseudobarrel_sf"/>
</dbReference>
<gene>
    <name evidence="9" type="ORF">MIMGU_mgv1a014702mg</name>
</gene>
<feature type="compositionally biased region" description="Acidic residues" evidence="7">
    <location>
        <begin position="1"/>
        <end position="13"/>
    </location>
</feature>
<dbReference type="InterPro" id="IPR039218">
    <property type="entry name" value="REM_fam"/>
</dbReference>
<feature type="region of interest" description="Disordered" evidence="7">
    <location>
        <begin position="1"/>
        <end position="49"/>
    </location>
</feature>
<dbReference type="EMBL" id="KI630592">
    <property type="protein sequence ID" value="EYU36190.1"/>
    <property type="molecule type" value="Genomic_DNA"/>
</dbReference>
<sequence>MHMDEDASDEDDVEQLRTTSKTINAKSKSKSKSSTNSTRGNTSGNGNIPCERIFKKKDLPDCYGADIFRSGLASVPKNPYFVSRSRVARRKNELYIPKDVIVDYGLKISGTMFLVDERGNKWKSKMIKWKDGRLWCTKGWRNLCNVNGINLDDTCICEFVREEGCEEYSLLVTVVGGGLDK</sequence>
<feature type="domain" description="TF-B3" evidence="8">
    <location>
        <begin position="79"/>
        <end position="178"/>
    </location>
</feature>
<name>A0A022RB72_ERYGU</name>
<proteinExistence type="predicted"/>
<evidence type="ECO:0000259" key="8">
    <source>
        <dbReference type="PROSITE" id="PS50863"/>
    </source>
</evidence>
<dbReference type="InterPro" id="IPR003340">
    <property type="entry name" value="B3_DNA-bd"/>
</dbReference>
<evidence type="ECO:0000313" key="10">
    <source>
        <dbReference type="Proteomes" id="UP000030748"/>
    </source>
</evidence>
<dbReference type="Gene3D" id="2.40.330.10">
    <property type="entry name" value="DNA-binding pseudobarrel domain"/>
    <property type="match status" value="1"/>
</dbReference>
<organism evidence="9 10">
    <name type="scientific">Erythranthe guttata</name>
    <name type="common">Yellow monkey flower</name>
    <name type="synonym">Mimulus guttatus</name>
    <dbReference type="NCBI Taxonomy" id="4155"/>
    <lineage>
        <taxon>Eukaryota</taxon>
        <taxon>Viridiplantae</taxon>
        <taxon>Streptophyta</taxon>
        <taxon>Embryophyta</taxon>
        <taxon>Tracheophyta</taxon>
        <taxon>Spermatophyta</taxon>
        <taxon>Magnoliopsida</taxon>
        <taxon>eudicotyledons</taxon>
        <taxon>Gunneridae</taxon>
        <taxon>Pentapetalae</taxon>
        <taxon>asterids</taxon>
        <taxon>lamiids</taxon>
        <taxon>Lamiales</taxon>
        <taxon>Phrymaceae</taxon>
        <taxon>Erythranthe</taxon>
    </lineage>
</organism>
<accession>A0A022RB72</accession>
<dbReference type="GO" id="GO:0005634">
    <property type="term" value="C:nucleus"/>
    <property type="evidence" value="ECO:0007669"/>
    <property type="project" value="UniProtKB-SubCell"/>
</dbReference>
<dbReference type="SUPFAM" id="SSF101936">
    <property type="entry name" value="DNA-binding pseudobarrel domain"/>
    <property type="match status" value="1"/>
</dbReference>
<keyword evidence="3" id="KW-0805">Transcription regulation</keyword>
<keyword evidence="5" id="KW-0804">Transcription</keyword>
<dbReference type="Proteomes" id="UP000030748">
    <property type="component" value="Unassembled WGS sequence"/>
</dbReference>
<dbReference type="PANTHER" id="PTHR31674">
    <property type="entry name" value="B3 DOMAIN-CONTAINING PROTEIN REM-LIKE 3-RELATED"/>
    <property type="match status" value="1"/>
</dbReference>
<dbReference type="Pfam" id="PF02362">
    <property type="entry name" value="B3"/>
    <property type="match status" value="1"/>
</dbReference>
<dbReference type="PROSITE" id="PS50863">
    <property type="entry name" value="B3"/>
    <property type="match status" value="1"/>
</dbReference>
<protein>
    <recommendedName>
        <fullName evidence="8">TF-B3 domain-containing protein</fullName>
    </recommendedName>
</protein>
<keyword evidence="10" id="KW-1185">Reference proteome</keyword>
<dbReference type="CDD" id="cd10017">
    <property type="entry name" value="B3_DNA"/>
    <property type="match status" value="1"/>
</dbReference>
<keyword evidence="2" id="KW-0677">Repeat</keyword>
<evidence type="ECO:0000256" key="5">
    <source>
        <dbReference type="ARBA" id="ARBA00023163"/>
    </source>
</evidence>
<keyword evidence="4" id="KW-0238">DNA-binding</keyword>
<dbReference type="SMART" id="SM01019">
    <property type="entry name" value="B3"/>
    <property type="match status" value="1"/>
</dbReference>
<evidence type="ECO:0000256" key="2">
    <source>
        <dbReference type="ARBA" id="ARBA00022737"/>
    </source>
</evidence>
<evidence type="ECO:0000256" key="6">
    <source>
        <dbReference type="ARBA" id="ARBA00023242"/>
    </source>
</evidence>
<keyword evidence="6" id="KW-0539">Nucleus</keyword>
<comment type="subcellular location">
    <subcellularLocation>
        <location evidence="1">Nucleus</location>
    </subcellularLocation>
</comment>
<dbReference type="eggNOG" id="ENOG502S4ID">
    <property type="taxonomic scope" value="Eukaryota"/>
</dbReference>
<dbReference type="GO" id="GO:0003677">
    <property type="term" value="F:DNA binding"/>
    <property type="evidence" value="ECO:0007669"/>
    <property type="project" value="UniProtKB-KW"/>
</dbReference>
<evidence type="ECO:0000256" key="1">
    <source>
        <dbReference type="ARBA" id="ARBA00004123"/>
    </source>
</evidence>
<evidence type="ECO:0000313" key="9">
    <source>
        <dbReference type="EMBL" id="EYU36190.1"/>
    </source>
</evidence>
<evidence type="ECO:0000256" key="3">
    <source>
        <dbReference type="ARBA" id="ARBA00023015"/>
    </source>
</evidence>
<dbReference type="PANTHER" id="PTHR31674:SF62">
    <property type="entry name" value="B3 DOMAIN-CONTAINING PROTEIN REM14-RELATED"/>
    <property type="match status" value="1"/>
</dbReference>